<feature type="non-terminal residue" evidence="2">
    <location>
        <position position="1"/>
    </location>
</feature>
<dbReference type="EMBL" id="QUTD01005119">
    <property type="protein sequence ID" value="RHY63973.1"/>
    <property type="molecule type" value="Genomic_DNA"/>
</dbReference>
<evidence type="ECO:0000256" key="1">
    <source>
        <dbReference type="SAM" id="Phobius"/>
    </source>
</evidence>
<reference evidence="2 3" key="1">
    <citation type="submission" date="2018-08" db="EMBL/GenBank/DDBJ databases">
        <title>Aphanomyces genome sequencing and annotation.</title>
        <authorList>
            <person name="Minardi D."/>
            <person name="Oidtmann B."/>
            <person name="Van Der Giezen M."/>
            <person name="Studholme D.J."/>
        </authorList>
    </citation>
    <scope>NUCLEOTIDE SEQUENCE [LARGE SCALE GENOMIC DNA]</scope>
    <source>
        <strain evidence="2 3">D2</strain>
    </source>
</reference>
<sequence>HPDKMSSATAKELQAEYQAARVQSKNWIQNAKKSIAVRNAAGPPTGPAQFIQRFAYNYGTRHVHTNSVAPLVHILLIVGATGITTAYLGRHRTSFIVHSPLSSNYVYSSNDVGNKHAAQAAKKGDHHDAHHH</sequence>
<name>A0A397DL13_APHAT</name>
<organism evidence="2 3">
    <name type="scientific">Aphanomyces astaci</name>
    <name type="common">Crayfish plague agent</name>
    <dbReference type="NCBI Taxonomy" id="112090"/>
    <lineage>
        <taxon>Eukaryota</taxon>
        <taxon>Sar</taxon>
        <taxon>Stramenopiles</taxon>
        <taxon>Oomycota</taxon>
        <taxon>Saprolegniomycetes</taxon>
        <taxon>Saprolegniales</taxon>
        <taxon>Verrucalvaceae</taxon>
        <taxon>Aphanomyces</taxon>
    </lineage>
</organism>
<dbReference type="VEuPathDB" id="FungiDB:H257_17542"/>
<keyword evidence="1" id="KW-1133">Transmembrane helix</keyword>
<keyword evidence="1" id="KW-0812">Transmembrane</keyword>
<keyword evidence="1" id="KW-0472">Membrane</keyword>
<dbReference type="AlphaFoldDB" id="A0A397DL13"/>
<feature type="transmembrane region" description="Helical" evidence="1">
    <location>
        <begin position="68"/>
        <end position="89"/>
    </location>
</feature>
<protein>
    <submittedName>
        <fullName evidence="2">Uncharacterized protein</fullName>
    </submittedName>
</protein>
<dbReference type="Proteomes" id="UP000266643">
    <property type="component" value="Unassembled WGS sequence"/>
</dbReference>
<evidence type="ECO:0000313" key="2">
    <source>
        <dbReference type="EMBL" id="RHY63973.1"/>
    </source>
</evidence>
<comment type="caution">
    <text evidence="2">The sequence shown here is derived from an EMBL/GenBank/DDBJ whole genome shotgun (WGS) entry which is preliminary data.</text>
</comment>
<proteinExistence type="predicted"/>
<gene>
    <name evidence="2" type="ORF">DYB30_009046</name>
</gene>
<evidence type="ECO:0000313" key="3">
    <source>
        <dbReference type="Proteomes" id="UP000266643"/>
    </source>
</evidence>
<accession>A0A397DL13</accession>